<dbReference type="EMBL" id="JAIBOA010000016">
    <property type="protein sequence ID" value="MBW8485543.1"/>
    <property type="molecule type" value="Genomic_DNA"/>
</dbReference>
<organism evidence="1 2">
    <name type="scientific">Actinomadura parmotrematis</name>
    <dbReference type="NCBI Taxonomy" id="2864039"/>
    <lineage>
        <taxon>Bacteria</taxon>
        <taxon>Bacillati</taxon>
        <taxon>Actinomycetota</taxon>
        <taxon>Actinomycetes</taxon>
        <taxon>Streptosporangiales</taxon>
        <taxon>Thermomonosporaceae</taxon>
        <taxon>Actinomadura</taxon>
    </lineage>
</organism>
<proteinExistence type="predicted"/>
<name>A0ABS7G1L3_9ACTN</name>
<evidence type="ECO:0000313" key="1">
    <source>
        <dbReference type="EMBL" id="MBW8485543.1"/>
    </source>
</evidence>
<evidence type="ECO:0000313" key="2">
    <source>
        <dbReference type="Proteomes" id="UP000774570"/>
    </source>
</evidence>
<comment type="caution">
    <text evidence="1">The sequence shown here is derived from an EMBL/GenBank/DDBJ whole genome shotgun (WGS) entry which is preliminary data.</text>
</comment>
<reference evidence="1 2" key="1">
    <citation type="submission" date="2021-07" db="EMBL/GenBank/DDBJ databases">
        <title>Actinomadura sp. PM05-2 isolated from lichen.</title>
        <authorList>
            <person name="Somphong A."/>
            <person name="Phongsopitanun W."/>
            <person name="Tanasupawat S."/>
            <person name="Peongsungnone V."/>
        </authorList>
    </citation>
    <scope>NUCLEOTIDE SEQUENCE [LARGE SCALE GENOMIC DNA]</scope>
    <source>
        <strain evidence="1 2">PM05-2</strain>
    </source>
</reference>
<sequence length="108" mass="11670">MTDNNDDGLAPAILYVGRLRYDAGTRCLYYQPDMSGPEKAPVWPKGTEPVVRDGKHGVRVPSLGELLEGTWFNTGAGRGLASAPSKEARTCIPKGGTIAFSDDFHYGR</sequence>
<dbReference type="RefSeq" id="WP_220168774.1">
    <property type="nucleotide sequence ID" value="NZ_JAIBOA010000016.1"/>
</dbReference>
<dbReference type="Proteomes" id="UP000774570">
    <property type="component" value="Unassembled WGS sequence"/>
</dbReference>
<protein>
    <submittedName>
        <fullName evidence="1">Uncharacterized protein</fullName>
    </submittedName>
</protein>
<gene>
    <name evidence="1" type="ORF">K1Y72_24395</name>
</gene>
<accession>A0ABS7G1L3</accession>
<keyword evidence="2" id="KW-1185">Reference proteome</keyword>